<dbReference type="EMBL" id="WTPW01000287">
    <property type="protein sequence ID" value="KAF0526559.1"/>
    <property type="molecule type" value="Genomic_DNA"/>
</dbReference>
<dbReference type="AlphaFoldDB" id="A0A8H4ART1"/>
<evidence type="ECO:0000313" key="1">
    <source>
        <dbReference type="EMBL" id="KAF0526559.1"/>
    </source>
</evidence>
<keyword evidence="2" id="KW-1185">Reference proteome</keyword>
<protein>
    <submittedName>
        <fullName evidence="1">Crinkler family protein</fullName>
    </submittedName>
</protein>
<organism evidence="1 2">
    <name type="scientific">Gigaspora margarita</name>
    <dbReference type="NCBI Taxonomy" id="4874"/>
    <lineage>
        <taxon>Eukaryota</taxon>
        <taxon>Fungi</taxon>
        <taxon>Fungi incertae sedis</taxon>
        <taxon>Mucoromycota</taxon>
        <taxon>Glomeromycotina</taxon>
        <taxon>Glomeromycetes</taxon>
        <taxon>Diversisporales</taxon>
        <taxon>Gigasporaceae</taxon>
        <taxon>Gigaspora</taxon>
    </lineage>
</organism>
<name>A0A8H4ART1_GIGMA</name>
<dbReference type="Proteomes" id="UP000439903">
    <property type="component" value="Unassembled WGS sequence"/>
</dbReference>
<accession>A0A8H4ART1</accession>
<reference evidence="1 2" key="1">
    <citation type="journal article" date="2019" name="Environ. Microbiol.">
        <title>At the nexus of three kingdoms: the genome of the mycorrhizal fungus Gigaspora margarita provides insights into plant, endobacterial and fungal interactions.</title>
        <authorList>
            <person name="Venice F."/>
            <person name="Ghignone S."/>
            <person name="Salvioli di Fossalunga A."/>
            <person name="Amselem J."/>
            <person name="Novero M."/>
            <person name="Xianan X."/>
            <person name="Sedzielewska Toro K."/>
            <person name="Morin E."/>
            <person name="Lipzen A."/>
            <person name="Grigoriev I.V."/>
            <person name="Henrissat B."/>
            <person name="Martin F.M."/>
            <person name="Bonfante P."/>
        </authorList>
    </citation>
    <scope>NUCLEOTIDE SEQUENCE [LARGE SCALE GENOMIC DNA]</scope>
    <source>
        <strain evidence="1 2">BEG34</strain>
    </source>
</reference>
<evidence type="ECO:0000313" key="2">
    <source>
        <dbReference type="Proteomes" id="UP000439903"/>
    </source>
</evidence>
<gene>
    <name evidence="1" type="ORF">F8M41_014070</name>
</gene>
<proteinExistence type="predicted"/>
<dbReference type="OrthoDB" id="2436248at2759"/>
<sequence>MSTVIKSSEVSGLLAIEVPYDNYFVLIAYERRSLSHYVATIRENYKYAVKDKAYHCFYKALERFAGDPDTAKEICDMSNTLIKERRAAIKEADKLWSEAEVLGEVTNKSTLGKRRRSGTGTAGVSKKIRKADKITSKICRDLLKPFESVPRKVEDLKVLINAPLACKLPVSANIHERRIQKFTYLDATDRDCQLASHISYILGEAIPWRFKEDSKSEDMLHMPLDLLITNTLELFKESVGIPLSIDRNKSDSGYTTKGYFRPDFVCRIKEALIFKGEEKASHVSIKTAEKELKEKFNRIDPQVFGNINFFLCYAAAGSRLRFYTIDGSKNSSNCLVPLSNEFDIVNIYDRFEIIKMIINIARIVKSIIPSLP</sequence>
<comment type="caution">
    <text evidence="1">The sequence shown here is derived from an EMBL/GenBank/DDBJ whole genome shotgun (WGS) entry which is preliminary data.</text>
</comment>